<dbReference type="Gene3D" id="1.10.10.10">
    <property type="entry name" value="Winged helix-like DNA-binding domain superfamily/Winged helix DNA-binding domain"/>
    <property type="match status" value="1"/>
</dbReference>
<dbReference type="InterPro" id="IPR018541">
    <property type="entry name" value="Ftsk_gamma"/>
</dbReference>
<keyword evidence="9 16" id="KW-1133">Transmembrane helix</keyword>
<comment type="subunit">
    <text evidence="13">Homohexamer. Forms a ring that surrounds DNA.</text>
</comment>
<feature type="compositionally biased region" description="Acidic residues" evidence="15">
    <location>
        <begin position="198"/>
        <end position="215"/>
    </location>
</feature>
<feature type="transmembrane region" description="Helical" evidence="16">
    <location>
        <begin position="34"/>
        <end position="54"/>
    </location>
</feature>
<dbReference type="GO" id="GO:0007059">
    <property type="term" value="P:chromosome segregation"/>
    <property type="evidence" value="ECO:0007669"/>
    <property type="project" value="UniProtKB-KW"/>
</dbReference>
<keyword evidence="4" id="KW-0132">Cell division</keyword>
<evidence type="ECO:0000256" key="9">
    <source>
        <dbReference type="ARBA" id="ARBA00022989"/>
    </source>
</evidence>
<evidence type="ECO:0000256" key="10">
    <source>
        <dbReference type="ARBA" id="ARBA00023125"/>
    </source>
</evidence>
<evidence type="ECO:0000256" key="15">
    <source>
        <dbReference type="SAM" id="MobiDB-lite"/>
    </source>
</evidence>
<evidence type="ECO:0000256" key="3">
    <source>
        <dbReference type="ARBA" id="ARBA00022475"/>
    </source>
</evidence>
<dbReference type="Pfam" id="PF13491">
    <property type="entry name" value="FtsK_4TM"/>
    <property type="match status" value="1"/>
</dbReference>
<dbReference type="EMBL" id="DSTT01000001">
    <property type="protein sequence ID" value="HFK23125.1"/>
    <property type="molecule type" value="Genomic_DNA"/>
</dbReference>
<dbReference type="SMART" id="SM00382">
    <property type="entry name" value="AAA"/>
    <property type="match status" value="1"/>
</dbReference>
<keyword evidence="8 14" id="KW-0067">ATP-binding</keyword>
<organism evidence="18">
    <name type="scientific">candidate division WOR-3 bacterium</name>
    <dbReference type="NCBI Taxonomy" id="2052148"/>
    <lineage>
        <taxon>Bacteria</taxon>
        <taxon>Bacteria division WOR-3</taxon>
    </lineage>
</organism>
<evidence type="ECO:0000256" key="4">
    <source>
        <dbReference type="ARBA" id="ARBA00022618"/>
    </source>
</evidence>
<evidence type="ECO:0000256" key="1">
    <source>
        <dbReference type="ARBA" id="ARBA00004651"/>
    </source>
</evidence>
<dbReference type="InterPro" id="IPR025199">
    <property type="entry name" value="FtsK_4TM"/>
</dbReference>
<dbReference type="PANTHER" id="PTHR22683">
    <property type="entry name" value="SPORULATION PROTEIN RELATED"/>
    <property type="match status" value="1"/>
</dbReference>
<dbReference type="PROSITE" id="PS50901">
    <property type="entry name" value="FTSK"/>
    <property type="match status" value="1"/>
</dbReference>
<protein>
    <submittedName>
        <fullName evidence="18">DNA translocase FtsK</fullName>
    </submittedName>
</protein>
<keyword evidence="5 16" id="KW-0812">Transmembrane</keyword>
<proteinExistence type="inferred from homology"/>
<evidence type="ECO:0000259" key="17">
    <source>
        <dbReference type="PROSITE" id="PS50901"/>
    </source>
</evidence>
<dbReference type="InterPro" id="IPR036390">
    <property type="entry name" value="WH_DNA-bd_sf"/>
</dbReference>
<evidence type="ECO:0000256" key="6">
    <source>
        <dbReference type="ARBA" id="ARBA00022741"/>
    </source>
</evidence>
<comment type="subcellular location">
    <subcellularLocation>
        <location evidence="1">Cell membrane</location>
        <topology evidence="1">Multi-pass membrane protein</topology>
    </subcellularLocation>
</comment>
<feature type="transmembrane region" description="Helical" evidence="16">
    <location>
        <begin position="6"/>
        <end position="22"/>
    </location>
</feature>
<keyword evidence="12" id="KW-0131">Cell cycle</keyword>
<evidence type="ECO:0000256" key="16">
    <source>
        <dbReference type="SAM" id="Phobius"/>
    </source>
</evidence>
<dbReference type="PANTHER" id="PTHR22683:SF41">
    <property type="entry name" value="DNA TRANSLOCASE FTSK"/>
    <property type="match status" value="1"/>
</dbReference>
<feature type="region of interest" description="Disordered" evidence="15">
    <location>
        <begin position="195"/>
        <end position="227"/>
    </location>
</feature>
<evidence type="ECO:0000256" key="5">
    <source>
        <dbReference type="ARBA" id="ARBA00022692"/>
    </source>
</evidence>
<dbReference type="Gene3D" id="3.30.980.40">
    <property type="match status" value="1"/>
</dbReference>
<gene>
    <name evidence="18" type="ORF">ENS15_00510</name>
</gene>
<feature type="domain" description="FtsK" evidence="17">
    <location>
        <begin position="387"/>
        <end position="573"/>
    </location>
</feature>
<feature type="transmembrane region" description="Helical" evidence="16">
    <location>
        <begin position="74"/>
        <end position="99"/>
    </location>
</feature>
<keyword evidence="10" id="KW-0238">DNA-binding</keyword>
<sequence length="786" mass="89175">MLSKIFFLVSLIIYLLTVIFQFKKRGLSQDKKLSNYIIFIFLFLISLFFFISFYNYDFHQIQSLNREKNLGGIVGYFISEKTFGFFGVLAFFLPTFLLYSGLGLILNFRKVFFPSILSIIQIALIPILIGNITNNPEISGFWGDKLSSKLSTFFGNIGLTLILSFLIIIPTLLLTNPEYIFELVSKIHQKISKNKEEETTEENDIEPSEEYENEEGNNPVSQKKKEKKKKVSISSQLKQDIDYRELLNDQFKKEFLDYLEDPPKIKEGADEEEIKQNIKILEEKLKYFSVEGKVVNVNIGPVITTYEFEPAPGIKVNKITSLSDDLALAMKAKSIRVLGHIPGKSAVGIEIPNRNRVTVFLKGLLTEKEFLESNDPTTVVIGRDTENNPIIAQISSMPHLLIAGTTGSGKSVCINGIIASILFKAQPEEVRFLMVDPKRIELSIYNGIPHLERPVITDAKEAVLMLKELTEWMDLRYKAFAKLGVRDIVEYNKKSDKKKPYIIVIIDEMADLMMTGSKEIETHIIRLAQMSRAVGIHLILATQRPSVNIITGSIKANFPVRISFKVPSKADSKTIIDTSGAEKLLGKGDMLYIPPQKGVTVRAHGAFIKTEEATNIVNLWAETYMKKLFENEVKDPAKLSKLIIENELIQCIANPSNTPGCEYRIDEFVQQYSEELEIEKEKLTQLLTRTVYHIPIEESGYTQNIRIGQNFDGNIEDENELDPLFEQVKEFVSKHKEVSTSMIQSYFKLGYPRAAKITRQLEKNGIIGPANGSKPRKVLINDDKNS</sequence>
<feature type="transmembrane region" description="Helical" evidence="16">
    <location>
        <begin position="153"/>
        <end position="174"/>
    </location>
</feature>
<feature type="transmembrane region" description="Helical" evidence="16">
    <location>
        <begin position="111"/>
        <end position="133"/>
    </location>
</feature>
<evidence type="ECO:0000256" key="2">
    <source>
        <dbReference type="ARBA" id="ARBA00006474"/>
    </source>
</evidence>
<accession>A0A7C3N845</accession>
<dbReference type="GO" id="GO:0003677">
    <property type="term" value="F:DNA binding"/>
    <property type="evidence" value="ECO:0007669"/>
    <property type="project" value="UniProtKB-KW"/>
</dbReference>
<dbReference type="InterPro" id="IPR041027">
    <property type="entry name" value="FtsK_alpha"/>
</dbReference>
<feature type="binding site" evidence="14">
    <location>
        <begin position="404"/>
        <end position="411"/>
    </location>
    <ligand>
        <name>ATP</name>
        <dbReference type="ChEBI" id="CHEBI:30616"/>
    </ligand>
</feature>
<dbReference type="Pfam" id="PF17854">
    <property type="entry name" value="FtsK_alpha"/>
    <property type="match status" value="1"/>
</dbReference>
<dbReference type="InterPro" id="IPR027417">
    <property type="entry name" value="P-loop_NTPase"/>
</dbReference>
<dbReference type="InterPro" id="IPR002543">
    <property type="entry name" value="FtsK_dom"/>
</dbReference>
<evidence type="ECO:0000256" key="13">
    <source>
        <dbReference type="ARBA" id="ARBA00025923"/>
    </source>
</evidence>
<evidence type="ECO:0000256" key="14">
    <source>
        <dbReference type="PROSITE-ProRule" id="PRU00289"/>
    </source>
</evidence>
<dbReference type="InterPro" id="IPR036388">
    <property type="entry name" value="WH-like_DNA-bd_sf"/>
</dbReference>
<reference evidence="18" key="1">
    <citation type="journal article" date="2020" name="mSystems">
        <title>Genome- and Community-Level Interaction Insights into Carbon Utilization and Element Cycling Functions of Hydrothermarchaeota in Hydrothermal Sediment.</title>
        <authorList>
            <person name="Zhou Z."/>
            <person name="Liu Y."/>
            <person name="Xu W."/>
            <person name="Pan J."/>
            <person name="Luo Z.H."/>
            <person name="Li M."/>
        </authorList>
    </citation>
    <scope>NUCLEOTIDE SEQUENCE [LARGE SCALE GENOMIC DNA]</scope>
    <source>
        <strain evidence="18">SpSt-464</strain>
    </source>
</reference>
<keyword evidence="6 14" id="KW-0547">Nucleotide-binding</keyword>
<keyword evidence="7" id="KW-0159">Chromosome partition</keyword>
<dbReference type="SMART" id="SM00843">
    <property type="entry name" value="Ftsk_gamma"/>
    <property type="match status" value="1"/>
</dbReference>
<evidence type="ECO:0000256" key="12">
    <source>
        <dbReference type="ARBA" id="ARBA00023306"/>
    </source>
</evidence>
<evidence type="ECO:0000256" key="11">
    <source>
        <dbReference type="ARBA" id="ARBA00023136"/>
    </source>
</evidence>
<comment type="caution">
    <text evidence="18">The sequence shown here is derived from an EMBL/GenBank/DDBJ whole genome shotgun (WGS) entry which is preliminary data.</text>
</comment>
<dbReference type="GO" id="GO:0005524">
    <property type="term" value="F:ATP binding"/>
    <property type="evidence" value="ECO:0007669"/>
    <property type="project" value="UniProtKB-UniRule"/>
</dbReference>
<dbReference type="InterPro" id="IPR003593">
    <property type="entry name" value="AAA+_ATPase"/>
</dbReference>
<dbReference type="SUPFAM" id="SSF52540">
    <property type="entry name" value="P-loop containing nucleoside triphosphate hydrolases"/>
    <property type="match status" value="1"/>
</dbReference>
<comment type="similarity">
    <text evidence="2">Belongs to the FtsK/SpoIIIE/SftA family.</text>
</comment>
<dbReference type="SUPFAM" id="SSF46785">
    <property type="entry name" value="Winged helix' DNA-binding domain"/>
    <property type="match status" value="1"/>
</dbReference>
<keyword evidence="3" id="KW-1003">Cell membrane</keyword>
<dbReference type="Pfam" id="PF09397">
    <property type="entry name" value="FtsK_gamma"/>
    <property type="match status" value="1"/>
</dbReference>
<dbReference type="Pfam" id="PF01580">
    <property type="entry name" value="FtsK_SpoIIIE"/>
    <property type="match status" value="1"/>
</dbReference>
<dbReference type="Gene3D" id="3.40.50.300">
    <property type="entry name" value="P-loop containing nucleotide triphosphate hydrolases"/>
    <property type="match status" value="1"/>
</dbReference>
<dbReference type="InterPro" id="IPR050206">
    <property type="entry name" value="FtsK/SpoIIIE/SftA"/>
</dbReference>
<keyword evidence="11 16" id="KW-0472">Membrane</keyword>
<dbReference type="GO" id="GO:0051301">
    <property type="term" value="P:cell division"/>
    <property type="evidence" value="ECO:0007669"/>
    <property type="project" value="UniProtKB-KW"/>
</dbReference>
<evidence type="ECO:0000313" key="18">
    <source>
        <dbReference type="EMBL" id="HFK23125.1"/>
    </source>
</evidence>
<dbReference type="GO" id="GO:0005886">
    <property type="term" value="C:plasma membrane"/>
    <property type="evidence" value="ECO:0007669"/>
    <property type="project" value="UniProtKB-SubCell"/>
</dbReference>
<evidence type="ECO:0000256" key="8">
    <source>
        <dbReference type="ARBA" id="ARBA00022840"/>
    </source>
</evidence>
<evidence type="ECO:0000256" key="7">
    <source>
        <dbReference type="ARBA" id="ARBA00022829"/>
    </source>
</evidence>
<name>A0A7C3N845_UNCW3</name>
<dbReference type="AlphaFoldDB" id="A0A7C3N845"/>